<dbReference type="STRING" id="1801754.A3D42_00545"/>
<comment type="caution">
    <text evidence="2">The sequence shown here is derived from an EMBL/GenBank/DDBJ whole genome shotgun (WGS) entry which is preliminary data.</text>
</comment>
<proteinExistence type="predicted"/>
<evidence type="ECO:0008006" key="4">
    <source>
        <dbReference type="Google" id="ProtNLM"/>
    </source>
</evidence>
<protein>
    <recommendedName>
        <fullName evidence="4">Band 7 domain-containing protein</fullName>
    </recommendedName>
</protein>
<sequence>MTVFFGVLGAVLLQGLRRIPASPPHKGQVTFLGKRVPGKFYDEGWGFFLFYPYLFGFVLVRVERITFQLVSEKTRTPDRAESRVPVFVTVRPESTLLTEYVDSGQEAGVRGQLEGKIFERIREWAMGPEEGPANWVELNQAHLEAVSVLVKKIAGNSLTAIPPYAQPVPTWIWLRYFALPRPTVFLKNEKPWAANGWRRVRDVLAEIERVHGLGAVRTLEIAVEARRAEIDALRTGAGKVILRDLGVRLERLNIGDIDALGEVGRQAEQEAKEVQERQAEILELQHFSERVQALMAAPPAGPGLTREQAIEQVQLALGQLKKEARTQGFALDPATAELVARILAGFGRRP</sequence>
<feature type="coiled-coil region" evidence="1">
    <location>
        <begin position="257"/>
        <end position="285"/>
    </location>
</feature>
<accession>A0A1F6W7N9</accession>
<evidence type="ECO:0000313" key="3">
    <source>
        <dbReference type="Proteomes" id="UP000177777"/>
    </source>
</evidence>
<dbReference type="AlphaFoldDB" id="A0A1F6W7N9"/>
<dbReference type="Proteomes" id="UP000177777">
    <property type="component" value="Unassembled WGS sequence"/>
</dbReference>
<gene>
    <name evidence="2" type="ORF">A3D42_00545</name>
</gene>
<reference evidence="2 3" key="1">
    <citation type="journal article" date="2016" name="Nat. Commun.">
        <title>Thousands of microbial genomes shed light on interconnected biogeochemical processes in an aquifer system.</title>
        <authorList>
            <person name="Anantharaman K."/>
            <person name="Brown C.T."/>
            <person name="Hug L.A."/>
            <person name="Sharon I."/>
            <person name="Castelle C.J."/>
            <person name="Probst A.J."/>
            <person name="Thomas B.C."/>
            <person name="Singh A."/>
            <person name="Wilkins M.J."/>
            <person name="Karaoz U."/>
            <person name="Brodie E.L."/>
            <person name="Williams K.H."/>
            <person name="Hubbard S.S."/>
            <person name="Banfield J.F."/>
        </authorList>
    </citation>
    <scope>NUCLEOTIDE SEQUENCE [LARGE SCALE GENOMIC DNA]</scope>
</reference>
<dbReference type="EMBL" id="MFUE01000008">
    <property type="protein sequence ID" value="OGI77909.1"/>
    <property type="molecule type" value="Genomic_DNA"/>
</dbReference>
<evidence type="ECO:0000313" key="2">
    <source>
        <dbReference type="EMBL" id="OGI77909.1"/>
    </source>
</evidence>
<organism evidence="2 3">
    <name type="scientific">Candidatus Nomurabacteria bacterium RIFCSPHIGHO2_02_FULL_41_18</name>
    <dbReference type="NCBI Taxonomy" id="1801754"/>
    <lineage>
        <taxon>Bacteria</taxon>
        <taxon>Candidatus Nomuraibacteriota</taxon>
    </lineage>
</organism>
<evidence type="ECO:0000256" key="1">
    <source>
        <dbReference type="SAM" id="Coils"/>
    </source>
</evidence>
<keyword evidence="1" id="KW-0175">Coiled coil</keyword>
<name>A0A1F6W7N9_9BACT</name>